<evidence type="ECO:0000313" key="2">
    <source>
        <dbReference type="Proteomes" id="UP000221160"/>
    </source>
</evidence>
<organism evidence="1 2">
    <name type="scientific">Bacillus phage Smudge</name>
    <dbReference type="NCBI Taxonomy" id="1852566"/>
    <lineage>
        <taxon>Viruses</taxon>
        <taxon>Duplodnaviria</taxon>
        <taxon>Heunggongvirae</taxon>
        <taxon>Uroviricota</taxon>
        <taxon>Caudoviricetes</taxon>
        <taxon>Herelleviridae</taxon>
        <taxon>Bastillevirinae</taxon>
        <taxon>Wphvirus</taxon>
        <taxon>Wphvirus megatron</taxon>
    </lineage>
</organism>
<evidence type="ECO:0000313" key="1">
    <source>
        <dbReference type="EMBL" id="ANI24738.1"/>
    </source>
</evidence>
<name>A0A173H2L6_9CAUD</name>
<dbReference type="EMBL" id="KX156152">
    <property type="protein sequence ID" value="ANI24738.1"/>
    <property type="molecule type" value="Genomic_DNA"/>
</dbReference>
<proteinExistence type="predicted"/>
<gene>
    <name evidence="1" type="ORF">SMUDGE_119</name>
</gene>
<accession>A0A173H2L6</accession>
<sequence length="124" mass="14440">MSRLDTLIKREERLKEQLEAQVHNGTFIFAKDTLDDLAANQKAIKTELEQQATPMLEDIEFDDLVIGKRYREDSSTSEVDGVYYIHEILYIANEKDSSGLRAAFTKVAYQDQFWYGTVDEDYFK</sequence>
<protein>
    <submittedName>
        <fullName evidence="1">Uncharacterized protein</fullName>
    </submittedName>
</protein>
<dbReference type="Proteomes" id="UP000221160">
    <property type="component" value="Segment"/>
</dbReference>
<reference evidence="1 2" key="1">
    <citation type="submission" date="2016-04" db="EMBL/GenBank/DDBJ databases">
        <authorList>
            <person name="Julius N."/>
            <person name="Cornell J."/>
            <person name="Berluti C."/>
            <person name="Schuhmacher Z."/>
            <person name="Giessler C."/>
            <person name="Himelright M."/>
            <person name="Boyd C."/>
            <person name="Nguyen J."/>
            <person name="Desmarais A."/>
            <person name="Gilliam B."/>
            <person name="Sutterfield B."/>
            <person name="Heatherly C."/>
            <person name="Del Gallo E."/>
            <person name="Nguyen B."/>
            <person name="Parada J."/>
            <person name="Tukruni M."/>
            <person name="Carson R."/>
            <person name="Temple L."/>
        </authorList>
    </citation>
    <scope>NUCLEOTIDE SEQUENCE [LARGE SCALE GENOMIC DNA]</scope>
</reference>